<dbReference type="GeneID" id="27335428"/>
<keyword evidence="2" id="KW-1133">Transmembrane helix</keyword>
<name>A0A0D2B2L1_9EURO</name>
<reference evidence="3 4" key="1">
    <citation type="submission" date="2015-01" db="EMBL/GenBank/DDBJ databases">
        <title>The Genome Sequence of Exophiala spinifera CBS89968.</title>
        <authorList>
            <consortium name="The Broad Institute Genomics Platform"/>
            <person name="Cuomo C."/>
            <person name="de Hoog S."/>
            <person name="Gorbushina A."/>
            <person name="Stielow B."/>
            <person name="Teixiera M."/>
            <person name="Abouelleil A."/>
            <person name="Chapman S.B."/>
            <person name="Priest M."/>
            <person name="Young S.K."/>
            <person name="Wortman J."/>
            <person name="Nusbaum C."/>
            <person name="Birren B."/>
        </authorList>
    </citation>
    <scope>NUCLEOTIDE SEQUENCE [LARGE SCALE GENOMIC DNA]</scope>
    <source>
        <strain evidence="3 4">CBS 89968</strain>
    </source>
</reference>
<feature type="compositionally biased region" description="Low complexity" evidence="1">
    <location>
        <begin position="121"/>
        <end position="130"/>
    </location>
</feature>
<dbReference type="STRING" id="91928.A0A0D2B2L1"/>
<evidence type="ECO:0000313" key="4">
    <source>
        <dbReference type="Proteomes" id="UP000053328"/>
    </source>
</evidence>
<feature type="region of interest" description="Disordered" evidence="1">
    <location>
        <begin position="110"/>
        <end position="133"/>
    </location>
</feature>
<protein>
    <submittedName>
        <fullName evidence="3">Uncharacterized protein</fullName>
    </submittedName>
</protein>
<feature type="transmembrane region" description="Helical" evidence="2">
    <location>
        <begin position="12"/>
        <end position="32"/>
    </location>
</feature>
<gene>
    <name evidence="3" type="ORF">PV08_08345</name>
</gene>
<dbReference type="OrthoDB" id="5367275at2759"/>
<feature type="region of interest" description="Disordered" evidence="1">
    <location>
        <begin position="45"/>
        <end position="66"/>
    </location>
</feature>
<sequence>MVLLTSSAVSVALSSGVVCLFTFLLFMCGYVLQQQTVRSIQEALKRPPEPKPMPTLPPSFQNSDNESITGALEQPVNSDSVRLGYSGAEEVEEAAENVVAVQVPVEAQAKDQNRLQMPQDSSTTSSKSQQAPEQPALDHLAYMFILLEPEDLCSTLLFAKEHRASSRLVQEPSIVLIYPATWEIESSPAYKSALSFMREVQEIYGLIYHPVQINNAWGTKAQLLGELQWHRWGYDQALYLQSPGMVLDNKALDAALSSPVSRKTWAAVDTSTGNNPDILLVTPKGLQSPRREMRNLVVPARPGQSFQPSDAAYAWFDHSNSGQTSHDNVWYDELIRKFERGERSVCAGSGLL</sequence>
<keyword evidence="4" id="KW-1185">Reference proteome</keyword>
<evidence type="ECO:0000256" key="1">
    <source>
        <dbReference type="SAM" id="MobiDB-lite"/>
    </source>
</evidence>
<evidence type="ECO:0000313" key="3">
    <source>
        <dbReference type="EMBL" id="KIW13158.1"/>
    </source>
</evidence>
<dbReference type="VEuPathDB" id="FungiDB:PV08_08345"/>
<proteinExistence type="predicted"/>
<dbReference type="HOGENOM" id="CLU_785316_0_0_1"/>
<keyword evidence="2" id="KW-0472">Membrane</keyword>
<dbReference type="RefSeq" id="XP_016233374.1">
    <property type="nucleotide sequence ID" value="XM_016382671.1"/>
</dbReference>
<accession>A0A0D2B2L1</accession>
<dbReference type="AlphaFoldDB" id="A0A0D2B2L1"/>
<dbReference type="Proteomes" id="UP000053328">
    <property type="component" value="Unassembled WGS sequence"/>
</dbReference>
<evidence type="ECO:0000256" key="2">
    <source>
        <dbReference type="SAM" id="Phobius"/>
    </source>
</evidence>
<keyword evidence="2" id="KW-0812">Transmembrane</keyword>
<organism evidence="3 4">
    <name type="scientific">Exophiala spinifera</name>
    <dbReference type="NCBI Taxonomy" id="91928"/>
    <lineage>
        <taxon>Eukaryota</taxon>
        <taxon>Fungi</taxon>
        <taxon>Dikarya</taxon>
        <taxon>Ascomycota</taxon>
        <taxon>Pezizomycotina</taxon>
        <taxon>Eurotiomycetes</taxon>
        <taxon>Chaetothyriomycetidae</taxon>
        <taxon>Chaetothyriales</taxon>
        <taxon>Herpotrichiellaceae</taxon>
        <taxon>Exophiala</taxon>
    </lineage>
</organism>
<dbReference type="EMBL" id="KN847497">
    <property type="protein sequence ID" value="KIW13158.1"/>
    <property type="molecule type" value="Genomic_DNA"/>
</dbReference>